<dbReference type="InterPro" id="IPR047699">
    <property type="entry name" value="Permease_put_prefix"/>
</dbReference>
<evidence type="ECO:0000256" key="1">
    <source>
        <dbReference type="ARBA" id="ARBA00004651"/>
    </source>
</evidence>
<evidence type="ECO:0000259" key="8">
    <source>
        <dbReference type="Pfam" id="PF12704"/>
    </source>
</evidence>
<dbReference type="PANTHER" id="PTHR30572:SF18">
    <property type="entry name" value="ABC-TYPE MACROLIDE FAMILY EXPORT SYSTEM PERMEASE COMPONENT 2"/>
    <property type="match status" value="1"/>
</dbReference>
<dbReference type="EMBL" id="BHXQ01000002">
    <property type="protein sequence ID" value="GCC50679.1"/>
    <property type="molecule type" value="Genomic_DNA"/>
</dbReference>
<organism evidence="9 10">
    <name type="scientific">Chryseotalea sanaruensis</name>
    <dbReference type="NCBI Taxonomy" id="2482724"/>
    <lineage>
        <taxon>Bacteria</taxon>
        <taxon>Pseudomonadati</taxon>
        <taxon>Bacteroidota</taxon>
        <taxon>Cytophagia</taxon>
        <taxon>Cytophagales</taxon>
        <taxon>Chryseotaleaceae</taxon>
        <taxon>Chryseotalea</taxon>
    </lineage>
</organism>
<dbReference type="GO" id="GO:0005886">
    <property type="term" value="C:plasma membrane"/>
    <property type="evidence" value="ECO:0007669"/>
    <property type="project" value="UniProtKB-SubCell"/>
</dbReference>
<feature type="domain" description="ABC3 transporter permease C-terminal" evidence="7">
    <location>
        <begin position="757"/>
        <end position="871"/>
    </location>
</feature>
<evidence type="ECO:0000256" key="5">
    <source>
        <dbReference type="ARBA" id="ARBA00023136"/>
    </source>
</evidence>
<keyword evidence="4 6" id="KW-1133">Transmembrane helix</keyword>
<evidence type="ECO:0000259" key="7">
    <source>
        <dbReference type="Pfam" id="PF02687"/>
    </source>
</evidence>
<feature type="domain" description="MacB-like periplasmic core" evidence="8">
    <location>
        <begin position="99"/>
        <end position="323"/>
    </location>
</feature>
<feature type="transmembrane region" description="Helical" evidence="6">
    <location>
        <begin position="754"/>
        <end position="777"/>
    </location>
</feature>
<comment type="subcellular location">
    <subcellularLocation>
        <location evidence="1">Cell membrane</location>
        <topology evidence="1">Multi-pass membrane protein</topology>
    </subcellularLocation>
</comment>
<dbReference type="PANTHER" id="PTHR30572">
    <property type="entry name" value="MEMBRANE COMPONENT OF TRANSPORTER-RELATED"/>
    <property type="match status" value="1"/>
</dbReference>
<feature type="domain" description="ABC3 transporter permease C-terminal" evidence="7">
    <location>
        <begin position="373"/>
        <end position="488"/>
    </location>
</feature>
<dbReference type="NCBIfam" id="NF038404">
    <property type="entry name" value="perm_prefix_2"/>
    <property type="match status" value="1"/>
</dbReference>
<evidence type="ECO:0000256" key="2">
    <source>
        <dbReference type="ARBA" id="ARBA00022475"/>
    </source>
</evidence>
<dbReference type="InterPro" id="IPR025857">
    <property type="entry name" value="MacB_PCD"/>
</dbReference>
<dbReference type="Proteomes" id="UP000288227">
    <property type="component" value="Unassembled WGS sequence"/>
</dbReference>
<keyword evidence="2" id="KW-1003">Cell membrane</keyword>
<protein>
    <submittedName>
        <fullName evidence="9">ABC transporter permease</fullName>
    </submittedName>
</protein>
<keyword evidence="3 6" id="KW-0812">Transmembrane</keyword>
<comment type="caution">
    <text evidence="9">The sequence shown here is derived from an EMBL/GenBank/DDBJ whole genome shotgun (WGS) entry which is preliminary data.</text>
</comment>
<keyword evidence="5 6" id="KW-0472">Membrane</keyword>
<feature type="domain" description="MacB-like periplasmic core" evidence="8">
    <location>
        <begin position="516"/>
        <end position="714"/>
    </location>
</feature>
<accession>A0A401U723</accession>
<proteinExistence type="predicted"/>
<reference evidence="9 10" key="1">
    <citation type="submission" date="2018-11" db="EMBL/GenBank/DDBJ databases">
        <title>Chryseotalea sanarue gen. nov., sp., nov., a member of the family Cytophagaceae, isolated from a brackish lake in Hamamatsu Japan.</title>
        <authorList>
            <person name="Maejima Y."/>
            <person name="Iino T."/>
            <person name="Muraguchi Y."/>
            <person name="Fukuda K."/>
            <person name="Ohkuma M."/>
            <person name="Moriuchi R."/>
            <person name="Dohra H."/>
            <person name="Kimbara K."/>
            <person name="Shintani M."/>
        </authorList>
    </citation>
    <scope>NUCLEOTIDE SEQUENCE [LARGE SCALE GENOMIC DNA]</scope>
    <source>
        <strain evidence="9 10">Ys</strain>
    </source>
</reference>
<dbReference type="Pfam" id="PF12704">
    <property type="entry name" value="MacB_PCD"/>
    <property type="match status" value="2"/>
</dbReference>
<feature type="transmembrane region" description="Helical" evidence="6">
    <location>
        <begin position="365"/>
        <end position="387"/>
    </location>
</feature>
<feature type="transmembrane region" description="Helical" evidence="6">
    <location>
        <begin position="798"/>
        <end position="825"/>
    </location>
</feature>
<dbReference type="RefSeq" id="WP_127121350.1">
    <property type="nucleotide sequence ID" value="NZ_BHXQ01000002.1"/>
</dbReference>
<sequence>MKVNKESSPPKWATRLLAWYCKPDLLEDLEGDLYEYFLRNVEQKGLRKAKLIYIIDVFKFFRLYTVRKPEFINYLINWIMLGSYIKTSGRSLVRNKLFSTINIAGLAISMTVGLLLIGVLMDVFSYDRFHEKHDQIYRVISRYQYLEHQDRSFMATNSLRAAKAIEESFTGHEGVAILRRGLAGDVQFGEKAVPLSGYWANNSLLSVFSFPLAEGNPATALKEPFSLVLTQTAAHKIFGDESVLGKTILLNDDKEYTITGVLQDLPAFSHMKFEMLCSINTLPISAPERAKSDEAWDNVWSHWVYVVIPDERNLTAFNENLDKLSAKEDLTVKNTHIELALQPLDDIMLGNNMGNEIGPTLGTTILWVFLALCIIVMLSACFNYTNLSIARSLRRSKEVGIRKVIGAVRGHVIAQFTTEAIVLSLLSLVAAYVLFLFVKPHFISMEPDLQKILVLETSPLLILYFFAFAIFIGLVAGIFPAMFFARLNAISVLKSSSQKIFSKVTMRKALIVFQYAISLMLITGTLVIYKQYKHFVNYDLGYTTNNILNIAVSDNNASLLKNELVALNEVEDISRSAMVLGVGNYWSTRMKNPVKPMDSANVWFMSVDDKYLPLHNYRLLAGRNFTPLAPDAAESEVIINEHVIKRLELVKGDFIDALGKEILVDGKALTIVGIIDDFEYGRANNNNNREVLLRYSPKDCQYLNIKLASASSPALIAKIDSIWKKIDPVHPLQAKLYDDEIKEAFSGLSASVKVAGAIAFLTICIASMGMLGMVVFTTETRIKEVSVRKVLGASVARLLLLLGKGFFALIGIAVVIALPITYLFFEEILLPKVANHAPIGLFDMLVGVLAVGLLAMLLVFSQTLKVANANPAEVLKNE</sequence>
<evidence type="ECO:0000256" key="6">
    <source>
        <dbReference type="SAM" id="Phobius"/>
    </source>
</evidence>
<evidence type="ECO:0000313" key="10">
    <source>
        <dbReference type="Proteomes" id="UP000288227"/>
    </source>
</evidence>
<dbReference type="InterPro" id="IPR003838">
    <property type="entry name" value="ABC3_permease_C"/>
</dbReference>
<evidence type="ECO:0000256" key="3">
    <source>
        <dbReference type="ARBA" id="ARBA00022692"/>
    </source>
</evidence>
<dbReference type="Pfam" id="PF02687">
    <property type="entry name" value="FtsX"/>
    <property type="match status" value="2"/>
</dbReference>
<evidence type="ECO:0000256" key="4">
    <source>
        <dbReference type="ARBA" id="ARBA00022989"/>
    </source>
</evidence>
<feature type="transmembrane region" description="Helical" evidence="6">
    <location>
        <begin position="420"/>
        <end position="442"/>
    </location>
</feature>
<evidence type="ECO:0000313" key="9">
    <source>
        <dbReference type="EMBL" id="GCC50679.1"/>
    </source>
</evidence>
<gene>
    <name evidence="9" type="ORF">SanaruYs_08970</name>
</gene>
<feature type="transmembrane region" description="Helical" evidence="6">
    <location>
        <begin position="837"/>
        <end position="860"/>
    </location>
</feature>
<feature type="transmembrane region" description="Helical" evidence="6">
    <location>
        <begin position="462"/>
        <end position="488"/>
    </location>
</feature>
<name>A0A401U723_9BACT</name>
<feature type="transmembrane region" description="Helical" evidence="6">
    <location>
        <begin position="509"/>
        <end position="529"/>
    </location>
</feature>
<keyword evidence="10" id="KW-1185">Reference proteome</keyword>
<dbReference type="InterPro" id="IPR050250">
    <property type="entry name" value="Macrolide_Exporter_MacB"/>
</dbReference>
<dbReference type="OrthoDB" id="5933722at2"/>
<dbReference type="GO" id="GO:0022857">
    <property type="term" value="F:transmembrane transporter activity"/>
    <property type="evidence" value="ECO:0007669"/>
    <property type="project" value="TreeGrafter"/>
</dbReference>
<dbReference type="AlphaFoldDB" id="A0A401U723"/>
<feature type="transmembrane region" description="Helical" evidence="6">
    <location>
        <begin position="101"/>
        <end position="121"/>
    </location>
</feature>